<keyword evidence="3" id="KW-0436">Ligase</keyword>
<dbReference type="GO" id="GO:0006629">
    <property type="term" value="P:lipid metabolic process"/>
    <property type="evidence" value="ECO:0007669"/>
    <property type="project" value="InterPro"/>
</dbReference>
<dbReference type="Pfam" id="PF00501">
    <property type="entry name" value="AMP-binding"/>
    <property type="match status" value="1"/>
</dbReference>
<dbReference type="Gene3D" id="3.30.300.30">
    <property type="match status" value="1"/>
</dbReference>
<feature type="transmembrane region" description="Helical" evidence="1">
    <location>
        <begin position="162"/>
        <end position="186"/>
    </location>
</feature>
<dbReference type="InterPro" id="IPR020845">
    <property type="entry name" value="AMP-binding_CS"/>
</dbReference>
<protein>
    <submittedName>
        <fullName evidence="3">Acetoacetate-CoA ligase</fullName>
    </submittedName>
</protein>
<keyword evidence="4" id="KW-1185">Reference proteome</keyword>
<keyword evidence="1" id="KW-1133">Transmembrane helix</keyword>
<name>A0A9P8VVZ9_9HYPO</name>
<dbReference type="Proteomes" id="UP000777438">
    <property type="component" value="Unassembled WGS sequence"/>
</dbReference>
<dbReference type="InterPro" id="IPR005914">
    <property type="entry name" value="Acac_CoA_synth"/>
</dbReference>
<dbReference type="Gene3D" id="3.40.50.12780">
    <property type="entry name" value="N-terminal domain of ligase-like"/>
    <property type="match status" value="1"/>
</dbReference>
<comment type="caution">
    <text evidence="3">The sequence shown here is derived from an EMBL/GenBank/DDBJ whole genome shotgun (WGS) entry which is preliminary data.</text>
</comment>
<accession>A0A9P8VVZ9</accession>
<dbReference type="PROSITE" id="PS00455">
    <property type="entry name" value="AMP_BINDING"/>
    <property type="match status" value="1"/>
</dbReference>
<keyword evidence="1" id="KW-0812">Transmembrane</keyword>
<dbReference type="NCBIfam" id="TIGR01217">
    <property type="entry name" value="ac_ac_CoA_syn"/>
    <property type="match status" value="1"/>
</dbReference>
<dbReference type="GO" id="GO:0030729">
    <property type="term" value="F:acetoacetate-CoA ligase activity"/>
    <property type="evidence" value="ECO:0007669"/>
    <property type="project" value="InterPro"/>
</dbReference>
<feature type="domain" description="AMP-dependent synthetase/ligase" evidence="2">
    <location>
        <begin position="115"/>
        <end position="498"/>
    </location>
</feature>
<reference evidence="3 4" key="1">
    <citation type="journal article" date="2021" name="Nat. Commun.">
        <title>Genetic determinants of endophytism in the Arabidopsis root mycobiome.</title>
        <authorList>
            <person name="Mesny F."/>
            <person name="Miyauchi S."/>
            <person name="Thiergart T."/>
            <person name="Pickel B."/>
            <person name="Atanasova L."/>
            <person name="Karlsson M."/>
            <person name="Huettel B."/>
            <person name="Barry K.W."/>
            <person name="Haridas S."/>
            <person name="Chen C."/>
            <person name="Bauer D."/>
            <person name="Andreopoulos W."/>
            <person name="Pangilinan J."/>
            <person name="LaButti K."/>
            <person name="Riley R."/>
            <person name="Lipzen A."/>
            <person name="Clum A."/>
            <person name="Drula E."/>
            <person name="Henrissat B."/>
            <person name="Kohler A."/>
            <person name="Grigoriev I.V."/>
            <person name="Martin F.M."/>
            <person name="Hacquard S."/>
        </authorList>
    </citation>
    <scope>NUCLEOTIDE SEQUENCE [LARGE SCALE GENOMIC DNA]</scope>
    <source>
        <strain evidence="3 4">MPI-CAGE-CH-0241</strain>
    </source>
</reference>
<dbReference type="SUPFAM" id="SSF56801">
    <property type="entry name" value="Acetyl-CoA synthetase-like"/>
    <property type="match status" value="1"/>
</dbReference>
<dbReference type="InterPro" id="IPR000873">
    <property type="entry name" value="AMP-dep_synth/lig_dom"/>
</dbReference>
<feature type="non-terminal residue" evidence="3">
    <location>
        <position position="700"/>
    </location>
</feature>
<dbReference type="InterPro" id="IPR042099">
    <property type="entry name" value="ANL_N_sf"/>
</dbReference>
<organism evidence="3 4">
    <name type="scientific">Thelonectria olida</name>
    <dbReference type="NCBI Taxonomy" id="1576542"/>
    <lineage>
        <taxon>Eukaryota</taxon>
        <taxon>Fungi</taxon>
        <taxon>Dikarya</taxon>
        <taxon>Ascomycota</taxon>
        <taxon>Pezizomycotina</taxon>
        <taxon>Sordariomycetes</taxon>
        <taxon>Hypocreomycetidae</taxon>
        <taxon>Hypocreales</taxon>
        <taxon>Nectriaceae</taxon>
        <taxon>Thelonectria</taxon>
    </lineage>
</organism>
<dbReference type="InterPro" id="IPR045851">
    <property type="entry name" value="AMP-bd_C_sf"/>
</dbReference>
<dbReference type="OrthoDB" id="10253869at2759"/>
<gene>
    <name evidence="3" type="ORF">B0T10DRAFT_540621</name>
</gene>
<dbReference type="PANTHER" id="PTHR42921">
    <property type="entry name" value="ACETOACETYL-COA SYNTHETASE"/>
    <property type="match status" value="1"/>
</dbReference>
<keyword evidence="1" id="KW-0472">Membrane</keyword>
<proteinExistence type="predicted"/>
<dbReference type="PANTHER" id="PTHR42921:SF4">
    <property type="entry name" value="ACETOACETYL-COA SYNTHASE (AFU_ORTHOLOGUE AFUA_8G04770)"/>
    <property type="match status" value="1"/>
</dbReference>
<evidence type="ECO:0000259" key="2">
    <source>
        <dbReference type="Pfam" id="PF00501"/>
    </source>
</evidence>
<dbReference type="EMBL" id="JAGPYM010000029">
    <property type="protein sequence ID" value="KAH6879557.1"/>
    <property type="molecule type" value="Genomic_DNA"/>
</dbReference>
<evidence type="ECO:0000313" key="3">
    <source>
        <dbReference type="EMBL" id="KAH6879557.1"/>
    </source>
</evidence>
<evidence type="ECO:0000313" key="4">
    <source>
        <dbReference type="Proteomes" id="UP000777438"/>
    </source>
</evidence>
<sequence length="700" mass="76995">MTRQNMPRKLWEPSNPKATQMYSFMQTINQNHGLQLESFQDLYEYSTKNRAPFYAQLFDWANIIYTGFPSRVVDESADIDTVPRWFPGVNINWAENILYSRGAFDPTSHQGVVGKENDKIAFTEIREGNTHVRHFSWAALREDAGRLAAALHARGIRQGDRVVVVGSNSIHTLLVFLAAAWLGAIFSSASTDMGVDGILQRSVQIDPKLVFFDDISVYNGKTTDLTAKMCEFMEGMKSCKNLSGLIVMQRLERPADVSAIPGAETFSSLLSLATGYACPPFIRVPFHAPLLICYSSGTTGTPKPIVHSVGGVLLNLIKEGRLHDSVSANSVIFQYTTTGWIMYVLQIANMLLGARIVAYDGSPFIPDRTTLVKILGQQRVTVFGTSPRWMQEMAKSGISPRDTANLSALRTVTSTGMVLSDQLFEWAYDIGFPPSIHLINKSGGTDIAGCFGTGNPLSPVYVGGTQGASLGVPISIYDSAGEDVGSPVPLGTPGELVATAAFPNMPCFFWGDSSSPAPALPGSRYHSSYFARFMHIWTHGDLCMIHPQTRNIYFMGRADGVLNPSGVRFGSSEIYSVIDATFSEEVDDSLCVAQRRPNDADEAVILFLVMRDGYRLTRQLTSEIKAAIGRALSKRHIPRYIFEAPEIPITATHKKVELPVKQIISGFKIKASKALANPSSLDYFYQFVEVEKMARGLEKL</sequence>
<dbReference type="AlphaFoldDB" id="A0A9P8VVZ9"/>
<evidence type="ECO:0000256" key="1">
    <source>
        <dbReference type="SAM" id="Phobius"/>
    </source>
</evidence>